<evidence type="ECO:0000313" key="2">
    <source>
        <dbReference type="Proteomes" id="UP001310594"/>
    </source>
</evidence>
<protein>
    <submittedName>
        <fullName evidence="1">Uncharacterized protein</fullName>
    </submittedName>
</protein>
<comment type="caution">
    <text evidence="1">The sequence shown here is derived from an EMBL/GenBank/DDBJ whole genome shotgun (WGS) entry which is preliminary data.</text>
</comment>
<proteinExistence type="predicted"/>
<accession>A0AAN7VV61</accession>
<name>A0AAN7VV61_9PEZI</name>
<evidence type="ECO:0000313" key="1">
    <source>
        <dbReference type="EMBL" id="KAK5705164.1"/>
    </source>
</evidence>
<gene>
    <name evidence="1" type="ORF">LTR97_002281</name>
</gene>
<sequence length="296" mass="32988">MALSRPSVARNEPWSVDKPWKTERVLEELWSKHSRSTITVVSWRGKRLAMNKKELTTALASELDMLETIEVRDLPHLTCLMPPSTASEQLALLDCLVYHVPATIDIQARSFNFNILASKDHVIPGFINPMGGTWIRCVSGRATLSSVPNGTLTPADWAALGAPPDPTDWASLRENTMILPLVAGSQMMDPAGQPSVMALYFDEATYLEGGIYWDRMHILPTLRWLNKTYGHPAARLFGPSPGEVLAVLVQLQREVNKFPARFTQHCSKEDLLAELQNAMRKMSALVQASRSNGAWR</sequence>
<organism evidence="1 2">
    <name type="scientific">Elasticomyces elasticus</name>
    <dbReference type="NCBI Taxonomy" id="574655"/>
    <lineage>
        <taxon>Eukaryota</taxon>
        <taxon>Fungi</taxon>
        <taxon>Dikarya</taxon>
        <taxon>Ascomycota</taxon>
        <taxon>Pezizomycotina</taxon>
        <taxon>Dothideomycetes</taxon>
        <taxon>Dothideomycetidae</taxon>
        <taxon>Mycosphaerellales</taxon>
        <taxon>Teratosphaeriaceae</taxon>
        <taxon>Elasticomyces</taxon>
    </lineage>
</organism>
<dbReference type="AlphaFoldDB" id="A0AAN7VV61"/>
<dbReference type="EMBL" id="JAVRQU010000003">
    <property type="protein sequence ID" value="KAK5705164.1"/>
    <property type="molecule type" value="Genomic_DNA"/>
</dbReference>
<dbReference type="Proteomes" id="UP001310594">
    <property type="component" value="Unassembled WGS sequence"/>
</dbReference>
<reference evidence="1" key="1">
    <citation type="submission" date="2023-08" db="EMBL/GenBank/DDBJ databases">
        <title>Black Yeasts Isolated from many extreme environments.</title>
        <authorList>
            <person name="Coleine C."/>
            <person name="Stajich J.E."/>
            <person name="Selbmann L."/>
        </authorList>
    </citation>
    <scope>NUCLEOTIDE SEQUENCE</scope>
    <source>
        <strain evidence="1">CCFEE 5810</strain>
    </source>
</reference>